<sequence>MIYTFDLFDTLITRKVLNPKDIFILLEKKIKTLQIIPNELDFYSMRIHAERSARKKSEFEEISLEEIYEELNCSLKLSNNNLKSIMEYECQIEIENIVPINSQHQKFLDAKNKIIITDIYLDRYTIEKIIRDVLKIEDFTVYISSELRKTKRTGSLFQHVMSDLKINFNEWLHIGDNRYSDYISPKKLGIQSEIFKDSHLIKIEKKTNPVDEDIAKYFGCAKNTRINFDTDRTEIKNISASVIAPTLFLYVYDLLEKAHKNNIRKLYFLARDGQIMLEIAKIIQKKHFTQIECKYLYASRKAWHLASVCDEIDDYAYEWVFYKPKSITFDRIFSRLECSYNDYKDYFRTNGVDKDKNQLLNNDEISLVKNLILNCRALVNEVLTKSAIKRKILFEYLEQEGFFDSEKVGIVDVGWNGRLQYSLSKSIRHHNFNPEIHGFYFNLLRTFRYSENDHLHKFLDTNNKINVPIFESFVYATHGTLLGYESDNGRINPVLSEEINTSLIEWGLNIQQDVIRYYSELIILESLDLHSPELKKHVLSNLEYFFNNPCKETAFLYSKVLHDDTSLSVSSLVPKITLIDFIKLKAFNRSPFENMWWTASLVLYLPTLVKLLSLRKKKLTFSWKFFNRFTTQHVRTWFQRPDDLLRETE</sequence>
<dbReference type="AlphaFoldDB" id="A0A1E7Z954"/>
<evidence type="ECO:0000256" key="1">
    <source>
        <dbReference type="SAM" id="Phobius"/>
    </source>
</evidence>
<dbReference type="EMBL" id="MDHN01000033">
    <property type="protein sequence ID" value="OFC69934.1"/>
    <property type="molecule type" value="Genomic_DNA"/>
</dbReference>
<dbReference type="Gene3D" id="1.10.150.400">
    <property type="match status" value="1"/>
</dbReference>
<proteinExistence type="predicted"/>
<name>A0A1E7Z954_9ALTE</name>
<dbReference type="Proteomes" id="UP000175691">
    <property type="component" value="Unassembled WGS sequence"/>
</dbReference>
<dbReference type="InterPro" id="IPR023214">
    <property type="entry name" value="HAD_sf"/>
</dbReference>
<gene>
    <name evidence="2" type="ORF">BFC18_15895</name>
</gene>
<reference evidence="2 3" key="1">
    <citation type="submission" date="2016-08" db="EMBL/GenBank/DDBJ databases">
        <authorList>
            <person name="Seilhamer J.J."/>
        </authorList>
    </citation>
    <scope>NUCLEOTIDE SEQUENCE [LARGE SCALE GENOMIC DNA]</scope>
    <source>
        <strain evidence="2 3">KCTC 42603</strain>
    </source>
</reference>
<keyword evidence="1" id="KW-0472">Membrane</keyword>
<dbReference type="RefSeq" id="WP_070126310.1">
    <property type="nucleotide sequence ID" value="NZ_MDHN01000033.1"/>
</dbReference>
<organism evidence="2 3">
    <name type="scientific">Alteromonas confluentis</name>
    <dbReference type="NCBI Taxonomy" id="1656094"/>
    <lineage>
        <taxon>Bacteria</taxon>
        <taxon>Pseudomonadati</taxon>
        <taxon>Pseudomonadota</taxon>
        <taxon>Gammaproteobacteria</taxon>
        <taxon>Alteromonadales</taxon>
        <taxon>Alteromonadaceae</taxon>
        <taxon>Alteromonas/Salinimonas group</taxon>
        <taxon>Alteromonas</taxon>
    </lineage>
</organism>
<dbReference type="SUPFAM" id="SSF56784">
    <property type="entry name" value="HAD-like"/>
    <property type="match status" value="1"/>
</dbReference>
<evidence type="ECO:0000313" key="2">
    <source>
        <dbReference type="EMBL" id="OFC69934.1"/>
    </source>
</evidence>
<evidence type="ECO:0000313" key="3">
    <source>
        <dbReference type="Proteomes" id="UP000175691"/>
    </source>
</evidence>
<evidence type="ECO:0008006" key="4">
    <source>
        <dbReference type="Google" id="ProtNLM"/>
    </source>
</evidence>
<accession>A0A1E7Z954</accession>
<dbReference type="Gene3D" id="3.40.50.1000">
    <property type="entry name" value="HAD superfamily/HAD-like"/>
    <property type="match status" value="1"/>
</dbReference>
<comment type="caution">
    <text evidence="2">The sequence shown here is derived from an EMBL/GenBank/DDBJ whole genome shotgun (WGS) entry which is preliminary data.</text>
</comment>
<protein>
    <recommendedName>
        <fullName evidence="4">HAD family hydrolase</fullName>
    </recommendedName>
</protein>
<dbReference type="OrthoDB" id="9816564at2"/>
<keyword evidence="3" id="KW-1185">Reference proteome</keyword>
<feature type="transmembrane region" description="Helical" evidence="1">
    <location>
        <begin position="595"/>
        <end position="614"/>
    </location>
</feature>
<dbReference type="InterPro" id="IPR036412">
    <property type="entry name" value="HAD-like_sf"/>
</dbReference>
<dbReference type="STRING" id="1656094.BFC18_15895"/>
<keyword evidence="1" id="KW-1133">Transmembrane helix</keyword>
<keyword evidence="1" id="KW-0812">Transmembrane</keyword>